<reference evidence="2" key="1">
    <citation type="journal article" date="2021" name="Genome Biol. Evol.">
        <title>The assembled and annotated genome of the fairy-ring fungus Marasmius oreades.</title>
        <authorList>
            <person name="Hiltunen M."/>
            <person name="Ament-Velasquez S.L."/>
            <person name="Johannesson H."/>
        </authorList>
    </citation>
    <scope>NUCLEOTIDE SEQUENCE</scope>
    <source>
        <strain evidence="2">03SP1</strain>
    </source>
</reference>
<feature type="region of interest" description="Disordered" evidence="1">
    <location>
        <begin position="1"/>
        <end position="31"/>
    </location>
</feature>
<feature type="compositionally biased region" description="Basic and acidic residues" evidence="1">
    <location>
        <begin position="430"/>
        <end position="439"/>
    </location>
</feature>
<dbReference type="AlphaFoldDB" id="A0A9P7V2I6"/>
<keyword evidence="3" id="KW-1185">Reference proteome</keyword>
<evidence type="ECO:0000313" key="2">
    <source>
        <dbReference type="EMBL" id="KAG7099022.1"/>
    </source>
</evidence>
<feature type="compositionally biased region" description="Low complexity" evidence="1">
    <location>
        <begin position="1"/>
        <end position="12"/>
    </location>
</feature>
<accession>A0A9P7V2I6</accession>
<sequence length="439" mass="49278">MSSMTSSPSSSGKKVKVAKRKPATRRAPSASEIAKSVKHFETWSTHQNLEQAEFNDLPEDLMKDVKAVFSTSALVPLSWVQQGSRDHRWLVSCSSPEFISFINEAHEADPELFFDDRERRTNAFQLLSALIHIFSAWMSLKRMLASLIRFSEADFVANVYTPLRSPAITESTQRIQPRICLPQPSVLRKLGSDAALILSTKLVIPDTAILIPASSIKHLSSSASSPYKALNKVIKAGNASKGSSFRYQATICDRLPDNPGFEFASSFWEDKKPQHPNPEDAYRQNRMSTAAAVRQLHALHVRVPIFGLVWCSGTVKAHVDFIGNSEADEIPTVLSAPYARRGDGEGFEWRLERPADIIQVHFLIRNIDKWTIGCFRERVLVGIKKLVDHTITQGKNFEPWRRCGEIATTRSRKQKENLKVASHSSGSISEEPKARTRKR</sequence>
<feature type="region of interest" description="Disordered" evidence="1">
    <location>
        <begin position="411"/>
        <end position="439"/>
    </location>
</feature>
<dbReference type="RefSeq" id="XP_043015492.1">
    <property type="nucleotide sequence ID" value="XM_043146787.1"/>
</dbReference>
<feature type="compositionally biased region" description="Basic residues" evidence="1">
    <location>
        <begin position="13"/>
        <end position="24"/>
    </location>
</feature>
<dbReference type="Proteomes" id="UP001049176">
    <property type="component" value="Chromosome 1"/>
</dbReference>
<dbReference type="GeneID" id="66069981"/>
<gene>
    <name evidence="2" type="ORF">E1B28_000905</name>
</gene>
<evidence type="ECO:0000256" key="1">
    <source>
        <dbReference type="SAM" id="MobiDB-lite"/>
    </source>
</evidence>
<comment type="caution">
    <text evidence="2">The sequence shown here is derived from an EMBL/GenBank/DDBJ whole genome shotgun (WGS) entry which is preliminary data.</text>
</comment>
<dbReference type="OrthoDB" id="3261881at2759"/>
<protein>
    <submittedName>
        <fullName evidence="2">Uncharacterized protein</fullName>
    </submittedName>
</protein>
<name>A0A9P7V2I6_9AGAR</name>
<evidence type="ECO:0000313" key="3">
    <source>
        <dbReference type="Proteomes" id="UP001049176"/>
    </source>
</evidence>
<organism evidence="2 3">
    <name type="scientific">Marasmius oreades</name>
    <name type="common">fairy-ring Marasmius</name>
    <dbReference type="NCBI Taxonomy" id="181124"/>
    <lineage>
        <taxon>Eukaryota</taxon>
        <taxon>Fungi</taxon>
        <taxon>Dikarya</taxon>
        <taxon>Basidiomycota</taxon>
        <taxon>Agaricomycotina</taxon>
        <taxon>Agaricomycetes</taxon>
        <taxon>Agaricomycetidae</taxon>
        <taxon>Agaricales</taxon>
        <taxon>Marasmiineae</taxon>
        <taxon>Marasmiaceae</taxon>
        <taxon>Marasmius</taxon>
    </lineage>
</organism>
<dbReference type="EMBL" id="CM032181">
    <property type="protein sequence ID" value="KAG7099022.1"/>
    <property type="molecule type" value="Genomic_DNA"/>
</dbReference>
<proteinExistence type="predicted"/>
<dbReference type="KEGG" id="more:E1B28_000905"/>